<dbReference type="InterPro" id="IPR011051">
    <property type="entry name" value="RmlC_Cupin_sf"/>
</dbReference>
<dbReference type="CDD" id="cd02231">
    <property type="entry name" value="cupin_BLL6423-like"/>
    <property type="match status" value="1"/>
</dbReference>
<reference evidence="2" key="1">
    <citation type="submission" date="2013-07" db="EMBL/GenBank/DDBJ databases">
        <title>The Genome Sequence of Cryptococcus dejecticola CBS10117.</title>
        <authorList>
            <consortium name="The Broad Institute Genome Sequencing Platform"/>
            <person name="Cuomo C."/>
            <person name="Litvintseva A."/>
            <person name="Chen Y."/>
            <person name="Heitman J."/>
            <person name="Sun S."/>
            <person name="Springer D."/>
            <person name="Dromer F."/>
            <person name="Young S.K."/>
            <person name="Zeng Q."/>
            <person name="Gargeya S."/>
            <person name="Fitzgerald M."/>
            <person name="Abouelleil A."/>
            <person name="Alvarado L."/>
            <person name="Berlin A.M."/>
            <person name="Chapman S.B."/>
            <person name="Dewar J."/>
            <person name="Goldberg J."/>
            <person name="Griggs A."/>
            <person name="Gujja S."/>
            <person name="Hansen M."/>
            <person name="Howarth C."/>
            <person name="Imamovic A."/>
            <person name="Larimer J."/>
            <person name="McCowan C."/>
            <person name="Murphy C."/>
            <person name="Pearson M."/>
            <person name="Priest M."/>
            <person name="Roberts A."/>
            <person name="Saif S."/>
            <person name="Shea T."/>
            <person name="Sykes S."/>
            <person name="Wortman J."/>
            <person name="Nusbaum C."/>
            <person name="Birren B."/>
        </authorList>
    </citation>
    <scope>NUCLEOTIDE SEQUENCE [LARGE SCALE GENOMIC DNA]</scope>
    <source>
        <strain evidence="2">CBS 10117</strain>
    </source>
</reference>
<gene>
    <name evidence="2" type="ORF">I303_08435</name>
    <name evidence="3" type="ORF">I303_106926</name>
</gene>
<dbReference type="PANTHER" id="PTHR36156:SF2">
    <property type="entry name" value="CUPIN TYPE-2 DOMAIN-CONTAINING PROTEIN"/>
    <property type="match status" value="1"/>
</dbReference>
<dbReference type="PANTHER" id="PTHR36156">
    <property type="entry name" value="SLR2101 PROTEIN"/>
    <property type="match status" value="1"/>
</dbReference>
<reference evidence="3" key="2">
    <citation type="submission" date="2013-07" db="EMBL/GenBank/DDBJ databases">
        <authorList>
            <consortium name="The Broad Institute Genome Sequencing Platform"/>
            <person name="Cuomo C."/>
            <person name="Litvintseva A."/>
            <person name="Chen Y."/>
            <person name="Heitman J."/>
            <person name="Sun S."/>
            <person name="Springer D."/>
            <person name="Dromer F."/>
            <person name="Young S.K."/>
            <person name="Zeng Q."/>
            <person name="Gargeya S."/>
            <person name="Fitzgerald M."/>
            <person name="Abouelleil A."/>
            <person name="Alvarado L."/>
            <person name="Berlin A.M."/>
            <person name="Chapman S.B."/>
            <person name="Dewar J."/>
            <person name="Goldberg J."/>
            <person name="Griggs A."/>
            <person name="Gujja S."/>
            <person name="Hansen M."/>
            <person name="Howarth C."/>
            <person name="Imamovic A."/>
            <person name="Larimer J."/>
            <person name="McCowan C."/>
            <person name="Murphy C."/>
            <person name="Pearson M."/>
            <person name="Priest M."/>
            <person name="Roberts A."/>
            <person name="Saif S."/>
            <person name="Shea T."/>
            <person name="Sykes S."/>
            <person name="Wortman J."/>
            <person name="Nusbaum C."/>
            <person name="Birren B."/>
        </authorList>
    </citation>
    <scope>NUCLEOTIDE SEQUENCE</scope>
    <source>
        <strain evidence="3">CBS 10117</strain>
    </source>
</reference>
<dbReference type="InterPro" id="IPR047142">
    <property type="entry name" value="OryJ/VirC-like"/>
</dbReference>
<dbReference type="AlphaFoldDB" id="A0A1A5ZTB3"/>
<dbReference type="EMBL" id="CP144537">
    <property type="protein sequence ID" value="WWC64316.1"/>
    <property type="molecule type" value="Genomic_DNA"/>
</dbReference>
<dbReference type="OrthoDB" id="5840532at2759"/>
<sequence length="165" mass="18307">MSTPEPASRYITGHDQEGRAVFQFEGPIEYTSIREKSGRDALFGVAWKNDGFPVDNQIDIDQAVKGGPIHNEKGTIVRIVEFPPQSSSPAHRTVSLDYGIMVSGIVHLELEDGDERRLVPGDIAVQRGTVHTWHNRTDEYARMVFVLVAAKPVIINGQALGDNWE</sequence>
<feature type="domain" description="Cupin type-2" evidence="1">
    <location>
        <begin position="79"/>
        <end position="146"/>
    </location>
</feature>
<protein>
    <recommendedName>
        <fullName evidence="1">Cupin type-2 domain-containing protein</fullName>
    </recommendedName>
</protein>
<dbReference type="SUPFAM" id="SSF51182">
    <property type="entry name" value="RmlC-like cupins"/>
    <property type="match status" value="1"/>
</dbReference>
<dbReference type="GeneID" id="28972134"/>
<dbReference type="Proteomes" id="UP000078595">
    <property type="component" value="Chromosome 8"/>
</dbReference>
<evidence type="ECO:0000313" key="4">
    <source>
        <dbReference type="Proteomes" id="UP000078595"/>
    </source>
</evidence>
<evidence type="ECO:0000259" key="1">
    <source>
        <dbReference type="Pfam" id="PF07883"/>
    </source>
</evidence>
<reference evidence="3" key="3">
    <citation type="submission" date="2024-02" db="EMBL/GenBank/DDBJ databases">
        <title>Comparative genomics of Cryptococcus and Kwoniella reveals pathogenesis evolution and contrasting modes of karyotype evolution via chromosome fusion or intercentromeric recombination.</title>
        <authorList>
            <person name="Coelho M.A."/>
            <person name="David-Palma M."/>
            <person name="Shea T."/>
            <person name="Bowers K."/>
            <person name="McGinley-Smith S."/>
            <person name="Mohammad A.W."/>
            <person name="Gnirke A."/>
            <person name="Yurkov A.M."/>
            <person name="Nowrousian M."/>
            <person name="Sun S."/>
            <person name="Cuomo C.A."/>
            <person name="Heitman J."/>
        </authorList>
    </citation>
    <scope>NUCLEOTIDE SEQUENCE</scope>
    <source>
        <strain evidence="3">CBS 10117</strain>
    </source>
</reference>
<evidence type="ECO:0000313" key="2">
    <source>
        <dbReference type="EMBL" id="OBR81053.1"/>
    </source>
</evidence>
<dbReference type="Gene3D" id="2.60.120.10">
    <property type="entry name" value="Jelly Rolls"/>
    <property type="match status" value="1"/>
</dbReference>
<organism evidence="2">
    <name type="scientific">Kwoniella dejecticola CBS 10117</name>
    <dbReference type="NCBI Taxonomy" id="1296121"/>
    <lineage>
        <taxon>Eukaryota</taxon>
        <taxon>Fungi</taxon>
        <taxon>Dikarya</taxon>
        <taxon>Basidiomycota</taxon>
        <taxon>Agaricomycotina</taxon>
        <taxon>Tremellomycetes</taxon>
        <taxon>Tremellales</taxon>
        <taxon>Cryptococcaceae</taxon>
        <taxon>Kwoniella</taxon>
    </lineage>
</organism>
<proteinExistence type="predicted"/>
<name>A0A1A5ZTB3_9TREE</name>
<evidence type="ECO:0000313" key="3">
    <source>
        <dbReference type="EMBL" id="WWC64316.1"/>
    </source>
</evidence>
<accession>A0A1A5ZTB3</accession>
<dbReference type="InterPro" id="IPR014710">
    <property type="entry name" value="RmlC-like_jellyroll"/>
</dbReference>
<dbReference type="KEGG" id="kdj:28972134"/>
<dbReference type="EMBL" id="KI894038">
    <property type="protein sequence ID" value="OBR81053.1"/>
    <property type="molecule type" value="Genomic_DNA"/>
</dbReference>
<dbReference type="VEuPathDB" id="FungiDB:I303_08435"/>
<dbReference type="STRING" id="1296121.A0A1A5ZTB3"/>
<keyword evidence="4" id="KW-1185">Reference proteome</keyword>
<dbReference type="RefSeq" id="XP_018258895.1">
    <property type="nucleotide sequence ID" value="XM_018411694.1"/>
</dbReference>
<dbReference type="InterPro" id="IPR013096">
    <property type="entry name" value="Cupin_2"/>
</dbReference>
<dbReference type="Pfam" id="PF07883">
    <property type="entry name" value="Cupin_2"/>
    <property type="match status" value="1"/>
</dbReference>